<feature type="repeat" description="TPR" evidence="1">
    <location>
        <begin position="102"/>
        <end position="135"/>
    </location>
</feature>
<dbReference type="InterPro" id="IPR019734">
    <property type="entry name" value="TPR_rpt"/>
</dbReference>
<evidence type="ECO:0000313" key="2">
    <source>
        <dbReference type="EMBL" id="HHJ80689.1"/>
    </source>
</evidence>
<dbReference type="Pfam" id="PF13432">
    <property type="entry name" value="TPR_16"/>
    <property type="match status" value="1"/>
</dbReference>
<dbReference type="SUPFAM" id="SSF48452">
    <property type="entry name" value="TPR-like"/>
    <property type="match status" value="1"/>
</dbReference>
<sequence length="450" mass="50234">MADRHSRSSNKNRVDFKVRLGIIGVLLMAWSISRSVAAESLEALVEAGQYQAAYELAMTQERALAGEPRFDFLFALAALETGHPQMAVFALERVLVAVPQDHRARLELGRAYFVLGDFEKSTELFNQVLAADPPAQVRENVQLYLAALEQRSRQRDRQFASNVGLKLGYDSNINSATTLDSITLPVSGLTLALGETSRELSDSFAELDARARYTQLLRKDMGYFVSASFNEHQNINESGFDTSLLGLSGGYLYQSAGHSIRLPLQYQYLRVDGEFFRSSAGLGLEWSKSTQSGNQYMFFSQWAQQRYADAERVRDVDLALLGLGAMHGISAANLVFSASAYTALETSRQAGGEHFGRGYSGLRLGLSWFPRPADELQLGMTLQQVEHDAVHPLFSVVREDEYAQLSLDWIRRFESRWSVRLGVSYSQNDSNIDIYTYKRSLLTLGGGYAF</sequence>
<reference evidence="2" key="1">
    <citation type="journal article" date="2020" name="mSystems">
        <title>Genome- and Community-Level Interaction Insights into Carbon Utilization and Element Cycling Functions of Hydrothermarchaeota in Hydrothermal Sediment.</title>
        <authorList>
            <person name="Zhou Z."/>
            <person name="Liu Y."/>
            <person name="Xu W."/>
            <person name="Pan J."/>
            <person name="Luo Z.H."/>
            <person name="Li M."/>
        </authorList>
    </citation>
    <scope>NUCLEOTIDE SEQUENCE [LARGE SCALE GENOMIC DNA]</scope>
    <source>
        <strain evidence="2">HyVt-505</strain>
    </source>
</reference>
<keyword evidence="1" id="KW-0802">TPR repeat</keyword>
<dbReference type="AlphaFoldDB" id="A0A832J6N3"/>
<comment type="caution">
    <text evidence="2">The sequence shown here is derived from an EMBL/GenBank/DDBJ whole genome shotgun (WGS) entry which is preliminary data.</text>
</comment>
<proteinExistence type="predicted"/>
<dbReference type="InterPro" id="IPR011990">
    <property type="entry name" value="TPR-like_helical_dom_sf"/>
</dbReference>
<dbReference type="Proteomes" id="UP000885832">
    <property type="component" value="Unassembled WGS sequence"/>
</dbReference>
<gene>
    <name evidence="2" type="ORF">ENJ65_03555</name>
</gene>
<dbReference type="SUPFAM" id="SSF56935">
    <property type="entry name" value="Porins"/>
    <property type="match status" value="1"/>
</dbReference>
<protein>
    <submittedName>
        <fullName evidence="2">DUF2860 domain-containing protein</fullName>
    </submittedName>
</protein>
<organism evidence="2">
    <name type="scientific">Candidatus Tenderia electrophaga</name>
    <dbReference type="NCBI Taxonomy" id="1748243"/>
    <lineage>
        <taxon>Bacteria</taxon>
        <taxon>Pseudomonadati</taxon>
        <taxon>Pseudomonadota</taxon>
        <taxon>Gammaproteobacteria</taxon>
        <taxon>Candidatus Tenderiales</taxon>
        <taxon>Candidatus Tenderiaceae</taxon>
        <taxon>Candidatus Tenderia</taxon>
    </lineage>
</organism>
<name>A0A832J6N3_9GAMM</name>
<dbReference type="Gene3D" id="1.25.40.10">
    <property type="entry name" value="Tetratricopeptide repeat domain"/>
    <property type="match status" value="1"/>
</dbReference>
<evidence type="ECO:0000256" key="1">
    <source>
        <dbReference type="PROSITE-ProRule" id="PRU00339"/>
    </source>
</evidence>
<dbReference type="EMBL" id="DRNF01000225">
    <property type="protein sequence ID" value="HHJ80689.1"/>
    <property type="molecule type" value="Genomic_DNA"/>
</dbReference>
<dbReference type="PROSITE" id="PS50005">
    <property type="entry name" value="TPR"/>
    <property type="match status" value="1"/>
</dbReference>
<accession>A0A832J6N3</accession>